<dbReference type="CDD" id="cd02612">
    <property type="entry name" value="HAD_PGPPase"/>
    <property type="match status" value="1"/>
</dbReference>
<dbReference type="InterPro" id="IPR023214">
    <property type="entry name" value="HAD_sf"/>
</dbReference>
<dbReference type="InterPro" id="IPR036412">
    <property type="entry name" value="HAD-like_sf"/>
</dbReference>
<keyword evidence="7" id="KW-0460">Magnesium</keyword>
<dbReference type="InterPro" id="IPR050582">
    <property type="entry name" value="HAD-like_SerB"/>
</dbReference>
<evidence type="ECO:0000256" key="3">
    <source>
        <dbReference type="ARBA" id="ARBA00013085"/>
    </source>
</evidence>
<comment type="pathway">
    <text evidence="1">Amino-acid biosynthesis; L-histidine biosynthesis; L-histidine from 5-phospho-alpha-D-ribose 1-diphosphate: step 8/9.</text>
</comment>
<dbReference type="KEGG" id="mpsy:CEK71_00330"/>
<dbReference type="Proteomes" id="UP000197019">
    <property type="component" value="Chromosome"/>
</dbReference>
<dbReference type="Gene3D" id="1.20.1440.100">
    <property type="entry name" value="SG protein - dephosphorylation function"/>
    <property type="match status" value="1"/>
</dbReference>
<dbReference type="InterPro" id="IPR006385">
    <property type="entry name" value="HAD_hydro_SerB1"/>
</dbReference>
<dbReference type="Gene3D" id="3.40.50.1000">
    <property type="entry name" value="HAD superfamily/HAD-like"/>
    <property type="match status" value="1"/>
</dbReference>
<evidence type="ECO:0000256" key="5">
    <source>
        <dbReference type="ARBA" id="ARBA00022723"/>
    </source>
</evidence>
<keyword evidence="6" id="KW-0378">Hydrolase</keyword>
<name>A0A1Z4BTR8_9GAMM</name>
<sequence length="231" mass="26476">MSLAIFDLDNTLIADDSDYLWGQFLVDQGVVDKRAYEAANARFYEAYKQGTLDIVEFLRFSLKPLAEHEPEQLYQWREQFVRDIITPILLKPAQQLVDKHRAQGDTLLVITATNRFVTEPIVRLYGIDNLLATTPEQVDGRYTGRFVGTPCFQAGKINHLQAWLKESGANLQDSWFYSDSHNDLPLLQLVDYAVAVDPDAKLAAFAQTANWPIISLRTGECPEQQFRHWRK</sequence>
<organism evidence="11 12">
    <name type="scientific">Methylovulum psychrotolerans</name>
    <dbReference type="NCBI Taxonomy" id="1704499"/>
    <lineage>
        <taxon>Bacteria</taxon>
        <taxon>Pseudomonadati</taxon>
        <taxon>Pseudomonadota</taxon>
        <taxon>Gammaproteobacteria</taxon>
        <taxon>Methylococcales</taxon>
        <taxon>Methylococcaceae</taxon>
        <taxon>Methylovulum</taxon>
    </lineage>
</organism>
<dbReference type="RefSeq" id="WP_088617515.1">
    <property type="nucleotide sequence ID" value="NZ_CP022129.1"/>
</dbReference>
<evidence type="ECO:0000256" key="8">
    <source>
        <dbReference type="ARBA" id="ARBA00033209"/>
    </source>
</evidence>
<evidence type="ECO:0000256" key="6">
    <source>
        <dbReference type="ARBA" id="ARBA00022801"/>
    </source>
</evidence>
<reference evidence="11 12" key="1">
    <citation type="submission" date="2017-06" db="EMBL/GenBank/DDBJ databases">
        <title>Genome Sequencing of the methanotroph Methylovulum psychrotolerants str. HV10-M2 isolated from a high-altitude environment.</title>
        <authorList>
            <person name="Mateos-Rivera A."/>
        </authorList>
    </citation>
    <scope>NUCLEOTIDE SEQUENCE [LARGE SCALE GENOMIC DNA]</scope>
    <source>
        <strain evidence="11 12">HV10_M2</strain>
    </source>
</reference>
<dbReference type="OrthoDB" id="9784466at2"/>
<dbReference type="FunFam" id="3.40.50.1000:FF:000025">
    <property type="entry name" value="HAD hydrolase, family IB"/>
    <property type="match status" value="1"/>
</dbReference>
<evidence type="ECO:0000313" key="12">
    <source>
        <dbReference type="Proteomes" id="UP000197019"/>
    </source>
</evidence>
<dbReference type="NCBIfam" id="TIGR01490">
    <property type="entry name" value="HAD-SF-IB-hyp1"/>
    <property type="match status" value="1"/>
</dbReference>
<evidence type="ECO:0000256" key="4">
    <source>
        <dbReference type="ARBA" id="ARBA00021697"/>
    </source>
</evidence>
<evidence type="ECO:0000256" key="2">
    <source>
        <dbReference type="ARBA" id="ARBA00009184"/>
    </source>
</evidence>
<evidence type="ECO:0000313" key="11">
    <source>
        <dbReference type="EMBL" id="ASF44632.1"/>
    </source>
</evidence>
<dbReference type="Pfam" id="PF12710">
    <property type="entry name" value="HAD"/>
    <property type="match status" value="1"/>
</dbReference>
<comment type="catalytic activity">
    <reaction evidence="9">
        <text>L-histidinol phosphate + H2O = L-histidinol + phosphate</text>
        <dbReference type="Rhea" id="RHEA:14465"/>
        <dbReference type="ChEBI" id="CHEBI:15377"/>
        <dbReference type="ChEBI" id="CHEBI:43474"/>
        <dbReference type="ChEBI" id="CHEBI:57699"/>
        <dbReference type="ChEBI" id="CHEBI:57980"/>
        <dbReference type="EC" id="3.1.3.15"/>
    </reaction>
    <physiologicalReaction direction="left-to-right" evidence="9">
        <dbReference type="Rhea" id="RHEA:14466"/>
    </physiologicalReaction>
</comment>
<dbReference type="GO" id="GO:0046872">
    <property type="term" value="F:metal ion binding"/>
    <property type="evidence" value="ECO:0007669"/>
    <property type="project" value="UniProtKB-KW"/>
</dbReference>
<keyword evidence="5" id="KW-0479">Metal-binding</keyword>
<evidence type="ECO:0000256" key="7">
    <source>
        <dbReference type="ARBA" id="ARBA00022842"/>
    </source>
</evidence>
<comment type="similarity">
    <text evidence="2">Belongs to the HAD-like hydrolase superfamily. SerB family.</text>
</comment>
<dbReference type="SUPFAM" id="SSF56784">
    <property type="entry name" value="HAD-like"/>
    <property type="match status" value="1"/>
</dbReference>
<protein>
    <recommendedName>
        <fullName evidence="4">Histidinol-phosphatase</fullName>
        <ecNumber evidence="3">3.1.3.15</ecNumber>
    </recommendedName>
    <alternativeName>
        <fullName evidence="8">Histidinol-phosphate phosphatase</fullName>
    </alternativeName>
</protein>
<proteinExistence type="inferred from homology"/>
<accession>A0A1Z4BTR8</accession>
<dbReference type="AlphaFoldDB" id="A0A1Z4BTR8"/>
<comment type="function">
    <text evidence="10">Catalyzes the dephosphorylation of histidinol-phosphate to histidinol, the direct precursor of histidine.</text>
</comment>
<keyword evidence="12" id="KW-1185">Reference proteome</keyword>
<evidence type="ECO:0000256" key="10">
    <source>
        <dbReference type="ARBA" id="ARBA00053547"/>
    </source>
</evidence>
<evidence type="ECO:0000256" key="1">
    <source>
        <dbReference type="ARBA" id="ARBA00004970"/>
    </source>
</evidence>
<dbReference type="NCBIfam" id="TIGR01488">
    <property type="entry name" value="HAD-SF-IB"/>
    <property type="match status" value="1"/>
</dbReference>
<dbReference type="EC" id="3.1.3.15" evidence="3"/>
<dbReference type="EMBL" id="CP022129">
    <property type="protein sequence ID" value="ASF44632.1"/>
    <property type="molecule type" value="Genomic_DNA"/>
</dbReference>
<dbReference type="PANTHER" id="PTHR43344:SF13">
    <property type="entry name" value="PHOSPHATASE RV3661-RELATED"/>
    <property type="match status" value="1"/>
</dbReference>
<gene>
    <name evidence="11" type="ORF">CEK71_00330</name>
</gene>
<evidence type="ECO:0000256" key="9">
    <source>
        <dbReference type="ARBA" id="ARBA00052092"/>
    </source>
</evidence>
<dbReference type="PANTHER" id="PTHR43344">
    <property type="entry name" value="PHOSPHOSERINE PHOSPHATASE"/>
    <property type="match status" value="1"/>
</dbReference>
<dbReference type="GO" id="GO:0004401">
    <property type="term" value="F:histidinol-phosphatase activity"/>
    <property type="evidence" value="ECO:0007669"/>
    <property type="project" value="UniProtKB-EC"/>
</dbReference>